<organism evidence="1">
    <name type="scientific">Sesamum calycinum</name>
    <dbReference type="NCBI Taxonomy" id="2727403"/>
    <lineage>
        <taxon>Eukaryota</taxon>
        <taxon>Viridiplantae</taxon>
        <taxon>Streptophyta</taxon>
        <taxon>Embryophyta</taxon>
        <taxon>Tracheophyta</taxon>
        <taxon>Spermatophyta</taxon>
        <taxon>Magnoliopsida</taxon>
        <taxon>eudicotyledons</taxon>
        <taxon>Gunneridae</taxon>
        <taxon>Pentapetalae</taxon>
        <taxon>asterids</taxon>
        <taxon>lamiids</taxon>
        <taxon>Lamiales</taxon>
        <taxon>Pedaliaceae</taxon>
        <taxon>Sesamum</taxon>
    </lineage>
</organism>
<evidence type="ECO:0000313" key="1">
    <source>
        <dbReference type="EMBL" id="KAL0377167.1"/>
    </source>
</evidence>
<dbReference type="AlphaFoldDB" id="A0AAW2RAD9"/>
<dbReference type="SUPFAM" id="SSF51735">
    <property type="entry name" value="NAD(P)-binding Rossmann-fold domains"/>
    <property type="match status" value="1"/>
</dbReference>
<sequence>MPGGVFLYVDVRDVGNAHVLAFENPSAKGRYCLIAKALYTYEALNILRHLYPTLNLPKSSEEKVSAIPPYQVSNEKAKSLGISFISVEKSLKDTVESLKERNLISFTL</sequence>
<evidence type="ECO:0008006" key="2">
    <source>
        <dbReference type="Google" id="ProtNLM"/>
    </source>
</evidence>
<dbReference type="EMBL" id="JACGWM010000004">
    <property type="protein sequence ID" value="KAL0377167.1"/>
    <property type="molecule type" value="Genomic_DNA"/>
</dbReference>
<gene>
    <name evidence="1" type="ORF">Scaly_0834300</name>
</gene>
<reference evidence="1" key="1">
    <citation type="submission" date="2020-06" db="EMBL/GenBank/DDBJ databases">
        <authorList>
            <person name="Li T."/>
            <person name="Hu X."/>
            <person name="Zhang T."/>
            <person name="Song X."/>
            <person name="Zhang H."/>
            <person name="Dai N."/>
            <person name="Sheng W."/>
            <person name="Hou X."/>
            <person name="Wei L."/>
        </authorList>
    </citation>
    <scope>NUCLEOTIDE SEQUENCE</scope>
    <source>
        <strain evidence="1">KEN8</strain>
        <tissue evidence="1">Leaf</tissue>
    </source>
</reference>
<proteinExistence type="predicted"/>
<protein>
    <recommendedName>
        <fullName evidence="2">Cinnamoyl-CoA reductase</fullName>
    </recommendedName>
</protein>
<comment type="caution">
    <text evidence="1">The sequence shown here is derived from an EMBL/GenBank/DDBJ whole genome shotgun (WGS) entry which is preliminary data.</text>
</comment>
<reference evidence="1" key="2">
    <citation type="journal article" date="2024" name="Plant">
        <title>Genomic evolution and insights into agronomic trait innovations of Sesamum species.</title>
        <authorList>
            <person name="Miao H."/>
            <person name="Wang L."/>
            <person name="Qu L."/>
            <person name="Liu H."/>
            <person name="Sun Y."/>
            <person name="Le M."/>
            <person name="Wang Q."/>
            <person name="Wei S."/>
            <person name="Zheng Y."/>
            <person name="Lin W."/>
            <person name="Duan Y."/>
            <person name="Cao H."/>
            <person name="Xiong S."/>
            <person name="Wang X."/>
            <person name="Wei L."/>
            <person name="Li C."/>
            <person name="Ma Q."/>
            <person name="Ju M."/>
            <person name="Zhao R."/>
            <person name="Li G."/>
            <person name="Mu C."/>
            <person name="Tian Q."/>
            <person name="Mei H."/>
            <person name="Zhang T."/>
            <person name="Gao T."/>
            <person name="Zhang H."/>
        </authorList>
    </citation>
    <scope>NUCLEOTIDE SEQUENCE</scope>
    <source>
        <strain evidence="1">KEN8</strain>
    </source>
</reference>
<dbReference type="InterPro" id="IPR036291">
    <property type="entry name" value="NAD(P)-bd_dom_sf"/>
</dbReference>
<accession>A0AAW2RAD9</accession>
<dbReference type="Gene3D" id="3.40.50.720">
    <property type="entry name" value="NAD(P)-binding Rossmann-like Domain"/>
    <property type="match status" value="1"/>
</dbReference>
<name>A0AAW2RAD9_9LAMI</name>